<sequence>MTHARPTEEQVEELLLSCRYGDLEDVKAFVEQYGADPVTEARDDRGNNVLHMCCGNGHADVLEYLLSILPSSLLQTTNDAKSPPLHWAILNSHLNCVKVLVELPEERGGGMPLLNQTNASGRDAFHESVWLGEGREEVAGWIEGFIVKTEGGDMEGTAVDEKKQEVNGNKVEEFEQRDETAEEVKGDKQDVDDVVERADKLEL</sequence>
<dbReference type="EMBL" id="JASBWS010000045">
    <property type="protein sequence ID" value="KAJ9105931.1"/>
    <property type="molecule type" value="Genomic_DNA"/>
</dbReference>
<evidence type="ECO:0000313" key="1">
    <source>
        <dbReference type="EMBL" id="KAJ9105931.1"/>
    </source>
</evidence>
<dbReference type="Proteomes" id="UP001230649">
    <property type="component" value="Unassembled WGS sequence"/>
</dbReference>
<reference evidence="1" key="1">
    <citation type="submission" date="2023-04" db="EMBL/GenBank/DDBJ databases">
        <title>Draft Genome sequencing of Naganishia species isolated from polar environments using Oxford Nanopore Technology.</title>
        <authorList>
            <person name="Leo P."/>
            <person name="Venkateswaran K."/>
        </authorList>
    </citation>
    <scope>NUCLEOTIDE SEQUENCE</scope>
    <source>
        <strain evidence="1">MNA-CCFEE 5262</strain>
    </source>
</reference>
<accession>A0ACC2W4C8</accession>
<keyword evidence="2" id="KW-1185">Reference proteome</keyword>
<gene>
    <name evidence="1" type="ORF">QFC20_004169</name>
</gene>
<protein>
    <submittedName>
        <fullName evidence="1">Uncharacterized protein</fullName>
    </submittedName>
</protein>
<proteinExistence type="predicted"/>
<evidence type="ECO:0000313" key="2">
    <source>
        <dbReference type="Proteomes" id="UP001230649"/>
    </source>
</evidence>
<organism evidence="1 2">
    <name type="scientific">Naganishia adeliensis</name>
    <dbReference type="NCBI Taxonomy" id="92952"/>
    <lineage>
        <taxon>Eukaryota</taxon>
        <taxon>Fungi</taxon>
        <taxon>Dikarya</taxon>
        <taxon>Basidiomycota</taxon>
        <taxon>Agaricomycotina</taxon>
        <taxon>Tremellomycetes</taxon>
        <taxon>Filobasidiales</taxon>
        <taxon>Filobasidiaceae</taxon>
        <taxon>Naganishia</taxon>
    </lineage>
</organism>
<name>A0ACC2W4C8_9TREE</name>
<comment type="caution">
    <text evidence="1">The sequence shown here is derived from an EMBL/GenBank/DDBJ whole genome shotgun (WGS) entry which is preliminary data.</text>
</comment>